<name>A0A0D3L208_EMIH1</name>
<dbReference type="PaxDb" id="2903-EOD42043"/>
<dbReference type="RefSeq" id="XP_005794472.1">
    <property type="nucleotide sequence ID" value="XM_005794415.1"/>
</dbReference>
<reference evidence="1" key="2">
    <citation type="submission" date="2024-10" db="UniProtKB">
        <authorList>
            <consortium name="EnsemblProtists"/>
        </authorList>
    </citation>
    <scope>IDENTIFICATION</scope>
</reference>
<dbReference type="HOGENOM" id="CLU_732434_0_0_1"/>
<reference evidence="2" key="1">
    <citation type="journal article" date="2013" name="Nature">
        <title>Pan genome of the phytoplankton Emiliania underpins its global distribution.</title>
        <authorList>
            <person name="Read B.A."/>
            <person name="Kegel J."/>
            <person name="Klute M.J."/>
            <person name="Kuo A."/>
            <person name="Lefebvre S.C."/>
            <person name="Maumus F."/>
            <person name="Mayer C."/>
            <person name="Miller J."/>
            <person name="Monier A."/>
            <person name="Salamov A."/>
            <person name="Young J."/>
            <person name="Aguilar M."/>
            <person name="Claverie J.M."/>
            <person name="Frickenhaus S."/>
            <person name="Gonzalez K."/>
            <person name="Herman E.K."/>
            <person name="Lin Y.C."/>
            <person name="Napier J."/>
            <person name="Ogata H."/>
            <person name="Sarno A.F."/>
            <person name="Shmutz J."/>
            <person name="Schroeder D."/>
            <person name="de Vargas C."/>
            <person name="Verret F."/>
            <person name="von Dassow P."/>
            <person name="Valentin K."/>
            <person name="Van de Peer Y."/>
            <person name="Wheeler G."/>
            <person name="Dacks J.B."/>
            <person name="Delwiche C.F."/>
            <person name="Dyhrman S.T."/>
            <person name="Glockner G."/>
            <person name="John U."/>
            <person name="Richards T."/>
            <person name="Worden A.Z."/>
            <person name="Zhang X."/>
            <person name="Grigoriev I.V."/>
            <person name="Allen A.E."/>
            <person name="Bidle K."/>
            <person name="Borodovsky M."/>
            <person name="Bowler C."/>
            <person name="Brownlee C."/>
            <person name="Cock J.M."/>
            <person name="Elias M."/>
            <person name="Gladyshev V.N."/>
            <person name="Groth M."/>
            <person name="Guda C."/>
            <person name="Hadaegh A."/>
            <person name="Iglesias-Rodriguez M.D."/>
            <person name="Jenkins J."/>
            <person name="Jones B.M."/>
            <person name="Lawson T."/>
            <person name="Leese F."/>
            <person name="Lindquist E."/>
            <person name="Lobanov A."/>
            <person name="Lomsadze A."/>
            <person name="Malik S.B."/>
            <person name="Marsh M.E."/>
            <person name="Mackinder L."/>
            <person name="Mock T."/>
            <person name="Mueller-Roeber B."/>
            <person name="Pagarete A."/>
            <person name="Parker M."/>
            <person name="Probert I."/>
            <person name="Quesneville H."/>
            <person name="Raines C."/>
            <person name="Rensing S.A."/>
            <person name="Riano-Pachon D.M."/>
            <person name="Richier S."/>
            <person name="Rokitta S."/>
            <person name="Shiraiwa Y."/>
            <person name="Soanes D.M."/>
            <person name="van der Giezen M."/>
            <person name="Wahlund T.M."/>
            <person name="Williams B."/>
            <person name="Wilson W."/>
            <person name="Wolfe G."/>
            <person name="Wurch L.L."/>
        </authorList>
    </citation>
    <scope>NUCLEOTIDE SEQUENCE</scope>
</reference>
<accession>A0A0D3L208</accession>
<evidence type="ECO:0000313" key="1">
    <source>
        <dbReference type="EnsemblProtists" id="EOD42043"/>
    </source>
</evidence>
<dbReference type="eggNOG" id="ENOG502QRQ7">
    <property type="taxonomic scope" value="Eukaryota"/>
</dbReference>
<organism evidence="1 2">
    <name type="scientific">Emiliania huxleyi (strain CCMP1516)</name>
    <dbReference type="NCBI Taxonomy" id="280463"/>
    <lineage>
        <taxon>Eukaryota</taxon>
        <taxon>Haptista</taxon>
        <taxon>Haptophyta</taxon>
        <taxon>Prymnesiophyceae</taxon>
        <taxon>Isochrysidales</taxon>
        <taxon>Noelaerhabdaceae</taxon>
        <taxon>Emiliania</taxon>
    </lineage>
</organism>
<dbReference type="KEGG" id="ehx:EMIHUDRAFT_194729"/>
<dbReference type="GeneID" id="17287313"/>
<dbReference type="AlphaFoldDB" id="A0A0D3L208"/>
<sequence length="378" mass="41277">MAEQAGVAPSAQSVGESLMAKLAQLQRVDAVSRLLRPHYPDDSVCGPLASAVVAEVGRARTFDRFACRLVDADGPSASLAELPLRVLHRLFLAARSGPPAAAPPGVDAPVVSFDSLRRARTTLDDFSKFYLPLHGLAQVDFFRWLPQLTFVEAAIYQLDQDNEELARRGRREAEAAGPTEAALRAVLEGEGLLLPEVEAELAAGREYWALERRLCAAMLRRPVGSEEDRREPVGWGEVLEASSLKSFDYRLRAFLRVDEVLTDVADDLFDYEKDVAQNSFNVLRGAVHAFGEEAPLRLAAEIGRLEREHEAALQALPEGQRAAYCRCRADAMARRPRSGKWVFPRVLLPAQEEAHRAALLRGGGLEGGGGSDSDSPSS</sequence>
<dbReference type="Proteomes" id="UP000013827">
    <property type="component" value="Unassembled WGS sequence"/>
</dbReference>
<keyword evidence="2" id="KW-1185">Reference proteome</keyword>
<dbReference type="PANTHER" id="PTHR35754">
    <property type="entry name" value="ATP SYNTHASE SUBUNIT B"/>
    <property type="match status" value="1"/>
</dbReference>
<protein>
    <submittedName>
        <fullName evidence="1">Uncharacterized protein</fullName>
    </submittedName>
</protein>
<evidence type="ECO:0000313" key="2">
    <source>
        <dbReference type="Proteomes" id="UP000013827"/>
    </source>
</evidence>
<dbReference type="PANTHER" id="PTHR35754:SF2">
    <property type="entry name" value="ATP SYNTHASE SUBUNIT B"/>
    <property type="match status" value="1"/>
</dbReference>
<dbReference type="EnsemblProtists" id="EOD42043">
    <property type="protein sequence ID" value="EOD42043"/>
    <property type="gene ID" value="EMIHUDRAFT_194729"/>
</dbReference>
<proteinExistence type="predicted"/>